<dbReference type="AlphaFoldDB" id="A0A816KUS5"/>
<protein>
    <submittedName>
        <fullName evidence="1">(rape) hypothetical protein</fullName>
    </submittedName>
</protein>
<evidence type="ECO:0000313" key="1">
    <source>
        <dbReference type="EMBL" id="CAF1920606.1"/>
    </source>
</evidence>
<dbReference type="Proteomes" id="UP001295469">
    <property type="component" value="Chromosome C02"/>
</dbReference>
<gene>
    <name evidence="1" type="ORF">DARMORV10_C02P56300.1</name>
</gene>
<proteinExistence type="predicted"/>
<organism evidence="1">
    <name type="scientific">Brassica napus</name>
    <name type="common">Rape</name>
    <dbReference type="NCBI Taxonomy" id="3708"/>
    <lineage>
        <taxon>Eukaryota</taxon>
        <taxon>Viridiplantae</taxon>
        <taxon>Streptophyta</taxon>
        <taxon>Embryophyta</taxon>
        <taxon>Tracheophyta</taxon>
        <taxon>Spermatophyta</taxon>
        <taxon>Magnoliopsida</taxon>
        <taxon>eudicotyledons</taxon>
        <taxon>Gunneridae</taxon>
        <taxon>Pentapetalae</taxon>
        <taxon>rosids</taxon>
        <taxon>malvids</taxon>
        <taxon>Brassicales</taxon>
        <taxon>Brassicaceae</taxon>
        <taxon>Brassiceae</taxon>
        <taxon>Brassica</taxon>
    </lineage>
</organism>
<reference evidence="1" key="1">
    <citation type="submission" date="2021-01" db="EMBL/GenBank/DDBJ databases">
        <authorList>
            <consortium name="Genoscope - CEA"/>
            <person name="William W."/>
        </authorList>
    </citation>
    <scope>NUCLEOTIDE SEQUENCE</scope>
</reference>
<dbReference type="EMBL" id="HG994366">
    <property type="protein sequence ID" value="CAF1920606.1"/>
    <property type="molecule type" value="Genomic_DNA"/>
</dbReference>
<accession>A0A816KUS5</accession>
<feature type="non-terminal residue" evidence="1">
    <location>
        <position position="1"/>
    </location>
</feature>
<name>A0A816KUS5_BRANA</name>
<sequence length="49" mass="5747">SDWPLVVHATQRRRSLKKKKIYGGDRDLQETQRQSSIGSCYIAKEELRD</sequence>